<gene>
    <name evidence="1" type="ORF">HPSA50_0573</name>
</gene>
<dbReference type="EMBL" id="AVNI01000001">
    <property type="protein sequence ID" value="EQD90168.1"/>
    <property type="molecule type" value="Genomic_DNA"/>
</dbReference>
<accession>T2SCT2</accession>
<proteinExistence type="predicted"/>
<organism evidence="1 2">
    <name type="scientific">Helicobacter pylori SouthAfrica50</name>
    <dbReference type="NCBI Taxonomy" id="1352357"/>
    <lineage>
        <taxon>Bacteria</taxon>
        <taxon>Pseudomonadati</taxon>
        <taxon>Campylobacterota</taxon>
        <taxon>Epsilonproteobacteria</taxon>
        <taxon>Campylobacterales</taxon>
        <taxon>Helicobacteraceae</taxon>
        <taxon>Helicobacter</taxon>
    </lineage>
</organism>
<dbReference type="Proteomes" id="UP000015816">
    <property type="component" value="Unassembled WGS sequence"/>
</dbReference>
<evidence type="ECO:0000313" key="2">
    <source>
        <dbReference type="Proteomes" id="UP000015816"/>
    </source>
</evidence>
<reference evidence="1 2" key="1">
    <citation type="journal article" date="2013" name="Genome Announc.">
        <title>Genome Sequences of Three hpAfrica2 Strains of Helicobacter pylori.</title>
        <authorList>
            <person name="Duncan S.S."/>
            <person name="Bertoli M.T."/>
            <person name="Kersulyte D."/>
            <person name="Valk P.L."/>
            <person name="Tamma S."/>
            <person name="Segal I."/>
            <person name="McClain M.S."/>
            <person name="Cover T.L."/>
            <person name="Berg D.E."/>
        </authorList>
    </citation>
    <scope>NUCLEOTIDE SEQUENCE [LARGE SCALE GENOMIC DNA]</scope>
    <source>
        <strain evidence="1 2">SouthAfrica50</strain>
    </source>
</reference>
<name>T2SCT2_HELPX</name>
<comment type="caution">
    <text evidence="1">The sequence shown here is derived from an EMBL/GenBank/DDBJ whole genome shotgun (WGS) entry which is preliminary data.</text>
</comment>
<protein>
    <submittedName>
        <fullName evidence="1">Uncharacterized protein</fullName>
    </submittedName>
</protein>
<dbReference type="AlphaFoldDB" id="T2SCT2"/>
<evidence type="ECO:0000313" key="1">
    <source>
        <dbReference type="EMBL" id="EQD90168.1"/>
    </source>
</evidence>
<sequence length="47" mass="5596">MDNNSLKKTIRLGVFKGLREYSSAKYPLSIFNYKAKFLKNERNEIRL</sequence>